<comment type="caution">
    <text evidence="1">The sequence shown here is derived from an EMBL/GenBank/DDBJ whole genome shotgun (WGS) entry which is preliminary data.</text>
</comment>
<protein>
    <recommendedName>
        <fullName evidence="2">FlgD Ig-like domain-containing protein</fullName>
    </recommendedName>
</protein>
<reference evidence="1" key="1">
    <citation type="journal article" date="2015" name="Nature">
        <title>Complex archaea that bridge the gap between prokaryotes and eukaryotes.</title>
        <authorList>
            <person name="Spang A."/>
            <person name="Saw J.H."/>
            <person name="Jorgensen S.L."/>
            <person name="Zaremba-Niedzwiedzka K."/>
            <person name="Martijn J."/>
            <person name="Lind A.E."/>
            <person name="van Eijk R."/>
            <person name="Schleper C."/>
            <person name="Guy L."/>
            <person name="Ettema T.J."/>
        </authorList>
    </citation>
    <scope>NUCLEOTIDE SEQUENCE</scope>
</reference>
<gene>
    <name evidence="1" type="ORF">LCGC14_2995690</name>
</gene>
<evidence type="ECO:0008006" key="2">
    <source>
        <dbReference type="Google" id="ProtNLM"/>
    </source>
</evidence>
<dbReference type="AlphaFoldDB" id="A0A0F8X2G1"/>
<accession>A0A0F8X2G1</accession>
<name>A0A0F8X2G1_9ZZZZ</name>
<dbReference type="Pfam" id="PF13585">
    <property type="entry name" value="CHU_C"/>
    <property type="match status" value="1"/>
</dbReference>
<evidence type="ECO:0000313" key="1">
    <source>
        <dbReference type="EMBL" id="KKK63297.1"/>
    </source>
</evidence>
<organism evidence="1">
    <name type="scientific">marine sediment metagenome</name>
    <dbReference type="NCBI Taxonomy" id="412755"/>
    <lineage>
        <taxon>unclassified sequences</taxon>
        <taxon>metagenomes</taxon>
        <taxon>ecological metagenomes</taxon>
    </lineage>
</organism>
<sequence>AFRITIYSISGRKVYEYQHSDGRFEWEGWDGTMHGKGSSFVQPGVYYYVIDALGWDAVPYRGVEPFTGFVYLFREKE</sequence>
<proteinExistence type="predicted"/>
<dbReference type="EMBL" id="LAZR01061581">
    <property type="protein sequence ID" value="KKK63297.1"/>
    <property type="molecule type" value="Genomic_DNA"/>
</dbReference>
<feature type="non-terminal residue" evidence="1">
    <location>
        <position position="1"/>
    </location>
</feature>